<evidence type="ECO:0000313" key="2">
    <source>
        <dbReference type="Proteomes" id="UP001370490"/>
    </source>
</evidence>
<dbReference type="PANTHER" id="PTHR34956:SF1">
    <property type="entry name" value="DUF4005 DOMAIN-CONTAINING PROTEIN"/>
    <property type="match status" value="1"/>
</dbReference>
<sequence length="131" mass="15357">MEIYTTPCLESEIYDDFDEENDVFYADLRRQILLLTAEDEEDLLEAKQENAVKANRSGNNLKINFVAQSGSYFSWCENEDAESVPPWMLKLWRASNGTGVFIPHIVKARRVQKQGKFNSERRKTYKRDEKK</sequence>
<organism evidence="1 2">
    <name type="scientific">Dillenia turbinata</name>
    <dbReference type="NCBI Taxonomy" id="194707"/>
    <lineage>
        <taxon>Eukaryota</taxon>
        <taxon>Viridiplantae</taxon>
        <taxon>Streptophyta</taxon>
        <taxon>Embryophyta</taxon>
        <taxon>Tracheophyta</taxon>
        <taxon>Spermatophyta</taxon>
        <taxon>Magnoliopsida</taxon>
        <taxon>eudicotyledons</taxon>
        <taxon>Gunneridae</taxon>
        <taxon>Pentapetalae</taxon>
        <taxon>Dilleniales</taxon>
        <taxon>Dilleniaceae</taxon>
        <taxon>Dillenia</taxon>
    </lineage>
</organism>
<dbReference type="AlphaFoldDB" id="A0AAN8VKA8"/>
<evidence type="ECO:0000313" key="1">
    <source>
        <dbReference type="EMBL" id="KAK6931476.1"/>
    </source>
</evidence>
<dbReference type="PANTHER" id="PTHR34956">
    <property type="entry name" value="OS05G0397300 PROTEIN"/>
    <property type="match status" value="1"/>
</dbReference>
<name>A0AAN8VKA8_9MAGN</name>
<gene>
    <name evidence="1" type="ORF">RJ641_003269</name>
</gene>
<dbReference type="Proteomes" id="UP001370490">
    <property type="component" value="Unassembled WGS sequence"/>
</dbReference>
<proteinExistence type="predicted"/>
<keyword evidence="2" id="KW-1185">Reference proteome</keyword>
<dbReference type="EMBL" id="JBAMMX010000011">
    <property type="protein sequence ID" value="KAK6931476.1"/>
    <property type="molecule type" value="Genomic_DNA"/>
</dbReference>
<accession>A0AAN8VKA8</accession>
<reference evidence="1 2" key="1">
    <citation type="submission" date="2023-12" db="EMBL/GenBank/DDBJ databases">
        <title>A high-quality genome assembly for Dillenia turbinata (Dilleniales).</title>
        <authorList>
            <person name="Chanderbali A."/>
        </authorList>
    </citation>
    <scope>NUCLEOTIDE SEQUENCE [LARGE SCALE GENOMIC DNA]</scope>
    <source>
        <strain evidence="1">LSX21</strain>
        <tissue evidence="1">Leaf</tissue>
    </source>
</reference>
<protein>
    <submittedName>
        <fullName evidence="1">Uncharacterized protein</fullName>
    </submittedName>
</protein>
<comment type="caution">
    <text evidence="1">The sequence shown here is derived from an EMBL/GenBank/DDBJ whole genome shotgun (WGS) entry which is preliminary data.</text>
</comment>